<organism evidence="1 3">
    <name type="scientific">Corynebacterium variabile</name>
    <dbReference type="NCBI Taxonomy" id="1727"/>
    <lineage>
        <taxon>Bacteria</taxon>
        <taxon>Bacillati</taxon>
        <taxon>Actinomycetota</taxon>
        <taxon>Actinomycetes</taxon>
        <taxon>Mycobacteriales</taxon>
        <taxon>Corynebacteriaceae</taxon>
        <taxon>Corynebacterium</taxon>
    </lineage>
</organism>
<dbReference type="GeneID" id="82888396"/>
<proteinExistence type="predicted"/>
<dbReference type="Proteomes" id="UP000182498">
    <property type="component" value="Unassembled WGS sequence"/>
</dbReference>
<evidence type="ECO:0000313" key="2">
    <source>
        <dbReference type="EMBL" id="GEC86973.1"/>
    </source>
</evidence>
<reference evidence="1" key="2">
    <citation type="submission" date="2015-11" db="EMBL/GenBank/DDBJ databases">
        <authorList>
            <person name="Zhang Y."/>
            <person name="Guo Z."/>
        </authorList>
    </citation>
    <scope>NUCLEOTIDE SEQUENCE [LARGE SCALE GENOMIC DNA]</scope>
    <source>
        <strain evidence="1">Mu292</strain>
    </source>
</reference>
<gene>
    <name evidence="2" type="ORF">CVA01_22870</name>
    <name evidence="1" type="ORF">CVAR292_00133</name>
</gene>
<accession>A0A0X2NJ87</accession>
<evidence type="ECO:0000313" key="1">
    <source>
        <dbReference type="EMBL" id="CUU64829.1"/>
    </source>
</evidence>
<sequence>MDAFAGDELQIDVFGVDVKYQDDFPVTDRSDGRFDYLRATSDEYDWPRLAIGVPEGTEYTVDDGSANHLITVEVFV</sequence>
<keyword evidence="3" id="KW-1185">Reference proteome</keyword>
<dbReference type="EMBL" id="FAUH01000001">
    <property type="protein sequence ID" value="CUU64829.1"/>
    <property type="molecule type" value="Genomic_DNA"/>
</dbReference>
<dbReference type="RefSeq" id="WP_014010743.1">
    <property type="nucleotide sequence ID" value="NZ_BJNT01000018.1"/>
</dbReference>
<dbReference type="AlphaFoldDB" id="A0A0X2NJ87"/>
<reference evidence="2 4" key="3">
    <citation type="submission" date="2019-06" db="EMBL/GenBank/DDBJ databases">
        <title>Whole genome shotgun sequence of Corynebacterium variabile NBRC 15286.</title>
        <authorList>
            <person name="Hosoyama A."/>
            <person name="Uohara A."/>
            <person name="Ohji S."/>
            <person name="Ichikawa N."/>
        </authorList>
    </citation>
    <scope>NUCLEOTIDE SEQUENCE [LARGE SCALE GENOMIC DNA]</scope>
    <source>
        <strain evidence="2 4">NBRC 15286</strain>
    </source>
</reference>
<evidence type="ECO:0000313" key="3">
    <source>
        <dbReference type="Proteomes" id="UP000182498"/>
    </source>
</evidence>
<name>A0A0X2NJ87_9CORY</name>
<protein>
    <submittedName>
        <fullName evidence="1">Uncharacterized protein</fullName>
    </submittedName>
</protein>
<dbReference type="Proteomes" id="UP000319986">
    <property type="component" value="Unassembled WGS sequence"/>
</dbReference>
<dbReference type="EMBL" id="BJNT01000018">
    <property type="protein sequence ID" value="GEC86973.1"/>
    <property type="molecule type" value="Genomic_DNA"/>
</dbReference>
<reference evidence="3" key="1">
    <citation type="submission" date="2015-11" db="EMBL/GenBank/DDBJ databases">
        <authorList>
            <person name="Dugat-Bony E."/>
        </authorList>
    </citation>
    <scope>NUCLEOTIDE SEQUENCE [LARGE SCALE GENOMIC DNA]</scope>
    <source>
        <strain evidence="3">Mu292</strain>
    </source>
</reference>
<evidence type="ECO:0000313" key="4">
    <source>
        <dbReference type="Proteomes" id="UP000319986"/>
    </source>
</evidence>